<feature type="transmembrane region" description="Helical" evidence="12">
    <location>
        <begin position="568"/>
        <end position="593"/>
    </location>
</feature>
<dbReference type="InterPro" id="IPR038550">
    <property type="entry name" value="GPCR_3_9-Cys_sf"/>
</dbReference>
<feature type="signal peptide" evidence="13">
    <location>
        <begin position="1"/>
        <end position="16"/>
    </location>
</feature>
<reference evidence="15" key="2">
    <citation type="submission" date="2025-08" db="UniProtKB">
        <authorList>
            <consortium name="Ensembl"/>
        </authorList>
    </citation>
    <scope>IDENTIFICATION</scope>
</reference>
<keyword evidence="8" id="KW-0675">Receptor</keyword>
<dbReference type="Pfam" id="PF01094">
    <property type="entry name" value="ANF_receptor"/>
    <property type="match status" value="1"/>
</dbReference>
<dbReference type="InterPro" id="IPR000337">
    <property type="entry name" value="GPCR_3"/>
</dbReference>
<feature type="transmembrane region" description="Helical" evidence="12">
    <location>
        <begin position="535"/>
        <end position="556"/>
    </location>
</feature>
<evidence type="ECO:0000256" key="3">
    <source>
        <dbReference type="ARBA" id="ARBA00022692"/>
    </source>
</evidence>
<evidence type="ECO:0000256" key="1">
    <source>
        <dbReference type="ARBA" id="ARBA00004651"/>
    </source>
</evidence>
<evidence type="ECO:0000256" key="8">
    <source>
        <dbReference type="ARBA" id="ARBA00023170"/>
    </source>
</evidence>
<evidence type="ECO:0000256" key="2">
    <source>
        <dbReference type="ARBA" id="ARBA00022475"/>
    </source>
</evidence>
<dbReference type="GO" id="GO:0050909">
    <property type="term" value="P:sensory perception of taste"/>
    <property type="evidence" value="ECO:0007669"/>
    <property type="project" value="UniProtKB-ARBA"/>
</dbReference>
<evidence type="ECO:0000256" key="11">
    <source>
        <dbReference type="ARBA" id="ARBA00038492"/>
    </source>
</evidence>
<dbReference type="Proteomes" id="UP000694620">
    <property type="component" value="Chromosome 3"/>
</dbReference>
<dbReference type="InterPro" id="IPR011500">
    <property type="entry name" value="GPCR_3_9-Cys_dom"/>
</dbReference>
<dbReference type="PROSITE" id="PS50259">
    <property type="entry name" value="G_PROTEIN_RECEP_F3_4"/>
    <property type="match status" value="1"/>
</dbReference>
<dbReference type="Gene3D" id="3.40.50.2300">
    <property type="match status" value="2"/>
</dbReference>
<dbReference type="PANTHER" id="PTHR24061:SF506">
    <property type="entry name" value="G-PROTEIN COUPLED RECEPTOR FAMILY C GROUP 6 MEMBER A-LIKE PRECURSOR"/>
    <property type="match status" value="1"/>
</dbReference>
<organism evidence="15 16">
    <name type="scientific">Erpetoichthys calabaricus</name>
    <name type="common">Rope fish</name>
    <name type="synonym">Calamoichthys calabaricus</name>
    <dbReference type="NCBI Taxonomy" id="27687"/>
    <lineage>
        <taxon>Eukaryota</taxon>
        <taxon>Metazoa</taxon>
        <taxon>Chordata</taxon>
        <taxon>Craniata</taxon>
        <taxon>Vertebrata</taxon>
        <taxon>Euteleostomi</taxon>
        <taxon>Actinopterygii</taxon>
        <taxon>Polypteriformes</taxon>
        <taxon>Polypteridae</taxon>
        <taxon>Erpetoichthys</taxon>
    </lineage>
</organism>
<feature type="transmembrane region" description="Helical" evidence="12">
    <location>
        <begin position="710"/>
        <end position="732"/>
    </location>
</feature>
<dbReference type="GO" id="GO:0004930">
    <property type="term" value="F:G protein-coupled receptor activity"/>
    <property type="evidence" value="ECO:0007669"/>
    <property type="project" value="UniProtKB-KW"/>
</dbReference>
<sequence length="798" mass="89149">MLLLLLLLMIKKNIFFKNSCNNFTILDIKSFVRSLAMVYTIDSINEQNLLPGIRLGYIICSTCASASKAIQATLGFLSKNGTLPISCSYEDYLPMVKAVIGAGYSEESIAVANILSRFLMPQVSYASSAPDLSDKLRYPSFFRTVPSDVYQTEALAQLFSSLNWNWVGIISSDDSYGVSALRSFLSNAENVDICVEYQLTISSFVGTPNSNLEITKAVQTIKSSTAEVIVVFMKAELVIQLLTEVINQNISKTWIASDAWSTATIVAQINDFYKVGNIFGFSFKNGIIDGFEDYLRNLTPGPNAVNAFIEEYKRSRFGCNENLTNSSECMSSSSGCAQSSSIQIASPEVCKIKNPLEANDDFLVENLDHGGTYSTYLAVKAIAEALQSLLKCNGTVCNQSLNFPPWKVNKFFTKYTFIHCELMHIFEQCSEPCKAGTVKNISKISCCFTCVPCPAGYFSDSDDMQKCTPCQSYQWSEIGSAFCLNKTIEYLHWEDGFSIVLLSFTALGFLSLLFTTVVFTLHFKTPAVKVAGGDMSYIIVISLMLSFGSVFCFFGNPSYYSCSIQQPLYGISFALCVSCILVKSLRIFLAFRWKFENGKKLFKPYFIITFFTGLQGLLCCMWLTMKSPSVQMQYFETSILIQCDHGSSEAFGIMLGYIGFLALICFLLAYKSRKLPRRYKESSFITFSMLVYLFVWVSFIPIYIKNVGVYQPAIQVAAILASNYAVTCCHLMPKCYIILFKNDCNNPESYIKSIRDSIRLHGTKLSVILTNNAEKAITSTPGNLDKYANKLRRRHKSC</sequence>
<keyword evidence="7 12" id="KW-0472">Membrane</keyword>
<keyword evidence="3 12" id="KW-0812">Transmembrane</keyword>
<evidence type="ECO:0000256" key="5">
    <source>
        <dbReference type="ARBA" id="ARBA00022989"/>
    </source>
</evidence>
<name>A0A8C4X4E7_ERPCA</name>
<dbReference type="GeneTree" id="ENSGT00940000166171"/>
<evidence type="ECO:0000313" key="16">
    <source>
        <dbReference type="Proteomes" id="UP000694620"/>
    </source>
</evidence>
<evidence type="ECO:0000256" key="4">
    <source>
        <dbReference type="ARBA" id="ARBA00022729"/>
    </source>
</evidence>
<dbReference type="InterPro" id="IPR001828">
    <property type="entry name" value="ANF_lig-bd_rcpt"/>
</dbReference>
<evidence type="ECO:0000259" key="14">
    <source>
        <dbReference type="PROSITE" id="PS50259"/>
    </source>
</evidence>
<dbReference type="PRINTS" id="PR01176">
    <property type="entry name" value="GABABRECEPTR"/>
</dbReference>
<dbReference type="SUPFAM" id="SSF53822">
    <property type="entry name" value="Periplasmic binding protein-like I"/>
    <property type="match status" value="1"/>
</dbReference>
<keyword evidence="4 13" id="KW-0732">Signal</keyword>
<feature type="transmembrane region" description="Helical" evidence="12">
    <location>
        <begin position="605"/>
        <end position="625"/>
    </location>
</feature>
<keyword evidence="16" id="KW-1185">Reference proteome</keyword>
<keyword evidence="6" id="KW-0297">G-protein coupled receptor</keyword>
<keyword evidence="10" id="KW-0807">Transducer</keyword>
<keyword evidence="9" id="KW-0325">Glycoprotein</keyword>
<dbReference type="Pfam" id="PF00003">
    <property type="entry name" value="7tm_3"/>
    <property type="match status" value="1"/>
</dbReference>
<accession>A0A8C4X4E7</accession>
<evidence type="ECO:0000313" key="15">
    <source>
        <dbReference type="Ensembl" id="ENSECRP00000004697.1"/>
    </source>
</evidence>
<reference evidence="15" key="1">
    <citation type="submission" date="2021-06" db="EMBL/GenBank/DDBJ databases">
        <authorList>
            <consortium name="Wellcome Sanger Institute Data Sharing"/>
        </authorList>
    </citation>
    <scope>NUCLEOTIDE SEQUENCE [LARGE SCALE GENOMIC DNA]</scope>
</reference>
<protein>
    <recommendedName>
        <fullName evidence="14">G-protein coupled receptors family 3 profile domain-containing protein</fullName>
    </recommendedName>
</protein>
<feature type="transmembrane region" description="Helical" evidence="12">
    <location>
        <begin position="497"/>
        <end position="523"/>
    </location>
</feature>
<feature type="transmembrane region" description="Helical" evidence="12">
    <location>
        <begin position="682"/>
        <end position="704"/>
    </location>
</feature>
<evidence type="ECO:0000256" key="6">
    <source>
        <dbReference type="ARBA" id="ARBA00023040"/>
    </source>
</evidence>
<evidence type="ECO:0000256" key="7">
    <source>
        <dbReference type="ARBA" id="ARBA00023136"/>
    </source>
</evidence>
<dbReference type="GO" id="GO:0005886">
    <property type="term" value="C:plasma membrane"/>
    <property type="evidence" value="ECO:0007669"/>
    <property type="project" value="UniProtKB-SubCell"/>
</dbReference>
<feature type="transmembrane region" description="Helical" evidence="12">
    <location>
        <begin position="650"/>
        <end position="670"/>
    </location>
</feature>
<evidence type="ECO:0000256" key="13">
    <source>
        <dbReference type="SAM" id="SignalP"/>
    </source>
</evidence>
<evidence type="ECO:0000256" key="9">
    <source>
        <dbReference type="ARBA" id="ARBA00023180"/>
    </source>
</evidence>
<reference evidence="15" key="3">
    <citation type="submission" date="2025-09" db="UniProtKB">
        <authorList>
            <consortium name="Ensembl"/>
        </authorList>
    </citation>
    <scope>IDENTIFICATION</scope>
</reference>
<proteinExistence type="inferred from homology"/>
<dbReference type="Ensembl" id="ENSECRT00000004776.1">
    <property type="protein sequence ID" value="ENSECRP00000004697.1"/>
    <property type="gene ID" value="ENSECRG00000003119.1"/>
</dbReference>
<keyword evidence="2" id="KW-1003">Cell membrane</keyword>
<evidence type="ECO:0000256" key="10">
    <source>
        <dbReference type="ARBA" id="ARBA00023224"/>
    </source>
</evidence>
<evidence type="ECO:0000256" key="12">
    <source>
        <dbReference type="SAM" id="Phobius"/>
    </source>
</evidence>
<dbReference type="PRINTS" id="PR00248">
    <property type="entry name" value="GPCRMGR"/>
</dbReference>
<dbReference type="FunFam" id="2.10.50.30:FF:000004">
    <property type="entry name" value="Taste receptor type 1 member 3-like protein"/>
    <property type="match status" value="1"/>
</dbReference>
<dbReference type="Pfam" id="PF07562">
    <property type="entry name" value="NCD3G"/>
    <property type="match status" value="1"/>
</dbReference>
<dbReference type="InterPro" id="IPR017978">
    <property type="entry name" value="GPCR_3_C"/>
</dbReference>
<dbReference type="Gene3D" id="2.10.50.30">
    <property type="entry name" value="GPCR, family 3, nine cysteines domain"/>
    <property type="match status" value="1"/>
</dbReference>
<dbReference type="InterPro" id="IPR028082">
    <property type="entry name" value="Peripla_BP_I"/>
</dbReference>
<comment type="similarity">
    <text evidence="11">Belongs to the G-protein coupled receptor 3 family. TAS1R subfamily.</text>
</comment>
<keyword evidence="5 12" id="KW-1133">Transmembrane helix</keyword>
<feature type="domain" description="G-protein coupled receptors family 3 profile" evidence="14">
    <location>
        <begin position="497"/>
        <end position="745"/>
    </location>
</feature>
<dbReference type="FunFam" id="3.40.50.2300:FF:000016">
    <property type="entry name" value="Taste 1 receptor member 2"/>
    <property type="match status" value="1"/>
</dbReference>
<comment type="subcellular location">
    <subcellularLocation>
        <location evidence="1">Cell membrane</location>
        <topology evidence="1">Multi-pass membrane protein</topology>
    </subcellularLocation>
</comment>
<dbReference type="InterPro" id="IPR000068">
    <property type="entry name" value="GPCR_3_Ca_sens_rcpt-rel"/>
</dbReference>
<feature type="chain" id="PRO_5034434653" description="G-protein coupled receptors family 3 profile domain-containing protein" evidence="13">
    <location>
        <begin position="17"/>
        <end position="798"/>
    </location>
</feature>
<dbReference type="AlphaFoldDB" id="A0A8C4X4E7"/>
<dbReference type="PANTHER" id="PTHR24061">
    <property type="entry name" value="CALCIUM-SENSING RECEPTOR-RELATED"/>
    <property type="match status" value="1"/>
</dbReference>